<feature type="transmembrane region" description="Helical" evidence="4">
    <location>
        <begin position="33"/>
        <end position="58"/>
    </location>
</feature>
<dbReference type="SUPFAM" id="SSF63817">
    <property type="entry name" value="Sortase"/>
    <property type="match status" value="1"/>
</dbReference>
<keyword evidence="6" id="KW-1185">Reference proteome</keyword>
<accession>A0A1H4IYU2</accession>
<organism evidence="5 6">
    <name type="scientific">Microbacterium hydrocarbonoxydans</name>
    <dbReference type="NCBI Taxonomy" id="273678"/>
    <lineage>
        <taxon>Bacteria</taxon>
        <taxon>Bacillati</taxon>
        <taxon>Actinomycetota</taxon>
        <taxon>Actinomycetes</taxon>
        <taxon>Micrococcales</taxon>
        <taxon>Microbacteriaceae</taxon>
        <taxon>Microbacterium</taxon>
    </lineage>
</organism>
<feature type="transmembrane region" description="Helical" evidence="4">
    <location>
        <begin position="282"/>
        <end position="301"/>
    </location>
</feature>
<dbReference type="Gene3D" id="2.40.260.10">
    <property type="entry name" value="Sortase"/>
    <property type="match status" value="1"/>
</dbReference>
<dbReference type="Pfam" id="PF04203">
    <property type="entry name" value="Sortase"/>
    <property type="match status" value="1"/>
</dbReference>
<dbReference type="RefSeq" id="WP_074731535.1">
    <property type="nucleotide sequence ID" value="NZ_FNSQ01000005.1"/>
</dbReference>
<protein>
    <submittedName>
        <fullName evidence="5">Sortase A</fullName>
    </submittedName>
</protein>
<name>A0A1H4IYU2_9MICO</name>
<evidence type="ECO:0000256" key="4">
    <source>
        <dbReference type="SAM" id="Phobius"/>
    </source>
</evidence>
<evidence type="ECO:0000313" key="6">
    <source>
        <dbReference type="Proteomes" id="UP000183750"/>
    </source>
</evidence>
<dbReference type="EMBL" id="FNSQ01000005">
    <property type="protein sequence ID" value="SEB39201.1"/>
    <property type="molecule type" value="Genomic_DNA"/>
</dbReference>
<feature type="region of interest" description="Disordered" evidence="3">
    <location>
        <begin position="1"/>
        <end position="25"/>
    </location>
</feature>
<feature type="active site" description="Acyl-thioester intermediate" evidence="2">
    <location>
        <position position="245"/>
    </location>
</feature>
<sequence>MLMREEEVAPPTAVETGEGAVTSASGRRWKPGLLTIAIAVLGLGGLGAGVYPMTAAWVTSFNQSQVIENYGAEIENVHPGAREQLRDARDYNDALSAGAVVLGENANLPVGEGTLSDESLDYDTILNANAEGLMARVKIPSIDVDLPVFHGTSDAVLTRGAGHLEGSHLPIGGEGTRSVITAHRGLANATMFTNLDQVKTDDLIIVEVFGEVLAYRVRDIQVIEPQANGTIRPEVGEDLLTLITCTPLGINTHRIVVTAERVTPVPDAEASAAGKPPTIPGFPWWAVLGGGGLLLIGGYVVRQGFQDARASAARPLSAQADSTDLNTPHGDATEGLGGSNE</sequence>
<keyword evidence="4" id="KW-0812">Transmembrane</keyword>
<evidence type="ECO:0000256" key="1">
    <source>
        <dbReference type="ARBA" id="ARBA00022801"/>
    </source>
</evidence>
<dbReference type="InterPro" id="IPR042002">
    <property type="entry name" value="Sortase_C"/>
</dbReference>
<keyword evidence="4" id="KW-0472">Membrane</keyword>
<dbReference type="NCBIfam" id="NF033745">
    <property type="entry name" value="class_C_sortase"/>
    <property type="match status" value="1"/>
</dbReference>
<evidence type="ECO:0000256" key="2">
    <source>
        <dbReference type="PIRSR" id="PIRSR605754-1"/>
    </source>
</evidence>
<reference evidence="6" key="1">
    <citation type="submission" date="2016-10" db="EMBL/GenBank/DDBJ databases">
        <authorList>
            <person name="Varghese N."/>
            <person name="Submissions S."/>
        </authorList>
    </citation>
    <scope>NUCLEOTIDE SEQUENCE [LARGE SCALE GENOMIC DNA]</scope>
    <source>
        <strain evidence="6">DSM 16089</strain>
    </source>
</reference>
<proteinExistence type="predicted"/>
<evidence type="ECO:0000313" key="5">
    <source>
        <dbReference type="EMBL" id="SEB39201.1"/>
    </source>
</evidence>
<feature type="region of interest" description="Disordered" evidence="3">
    <location>
        <begin position="316"/>
        <end position="341"/>
    </location>
</feature>
<evidence type="ECO:0000256" key="3">
    <source>
        <dbReference type="SAM" id="MobiDB-lite"/>
    </source>
</evidence>
<dbReference type="InterPro" id="IPR005754">
    <property type="entry name" value="Sortase"/>
</dbReference>
<keyword evidence="1" id="KW-0378">Hydrolase</keyword>
<keyword evidence="4" id="KW-1133">Transmembrane helix</keyword>
<dbReference type="AlphaFoldDB" id="A0A1H4IYU2"/>
<gene>
    <name evidence="5" type="ORF">SAMN04489807_0427</name>
</gene>
<dbReference type="Proteomes" id="UP000183750">
    <property type="component" value="Unassembled WGS sequence"/>
</dbReference>
<dbReference type="GO" id="GO:0016787">
    <property type="term" value="F:hydrolase activity"/>
    <property type="evidence" value="ECO:0007669"/>
    <property type="project" value="UniProtKB-KW"/>
</dbReference>
<feature type="active site" description="Proton donor/acceptor" evidence="2">
    <location>
        <position position="183"/>
    </location>
</feature>
<dbReference type="CDD" id="cd05827">
    <property type="entry name" value="Sortase_C"/>
    <property type="match status" value="1"/>
</dbReference>
<dbReference type="InterPro" id="IPR023365">
    <property type="entry name" value="Sortase_dom-sf"/>
</dbReference>
<dbReference type="NCBIfam" id="TIGR01076">
    <property type="entry name" value="sortase_fam"/>
    <property type="match status" value="1"/>
</dbReference>